<dbReference type="GO" id="GO:0046872">
    <property type="term" value="F:metal ion binding"/>
    <property type="evidence" value="ECO:0007669"/>
    <property type="project" value="InterPro"/>
</dbReference>
<evidence type="ECO:0000259" key="1">
    <source>
        <dbReference type="PROSITE" id="PS50846"/>
    </source>
</evidence>
<name>A0A2T0SRH3_9BACT</name>
<dbReference type="CDD" id="cd00371">
    <property type="entry name" value="HMA"/>
    <property type="match status" value="1"/>
</dbReference>
<dbReference type="OrthoDB" id="677920at2"/>
<protein>
    <submittedName>
        <fullName evidence="2">Copper chaperone CopZ</fullName>
    </submittedName>
</protein>
<sequence length="74" mass="8201">METLNFKTNIKCGACVATVTPFLNDIEQLDGWNVDTSSPDRILTVQTTDTRIGDEVRKAVEKAGYKAEPMAERP</sequence>
<dbReference type="Gene3D" id="3.30.70.100">
    <property type="match status" value="1"/>
</dbReference>
<keyword evidence="3" id="KW-1185">Reference proteome</keyword>
<evidence type="ECO:0000313" key="2">
    <source>
        <dbReference type="EMBL" id="PRY36021.1"/>
    </source>
</evidence>
<dbReference type="InterPro" id="IPR006121">
    <property type="entry name" value="HMA_dom"/>
</dbReference>
<dbReference type="InterPro" id="IPR036163">
    <property type="entry name" value="HMA_dom_sf"/>
</dbReference>
<dbReference type="EMBL" id="PVTE01000013">
    <property type="protein sequence ID" value="PRY36021.1"/>
    <property type="molecule type" value="Genomic_DNA"/>
</dbReference>
<reference evidence="2 3" key="1">
    <citation type="submission" date="2018-03" db="EMBL/GenBank/DDBJ databases">
        <title>Genomic Encyclopedia of Archaeal and Bacterial Type Strains, Phase II (KMG-II): from individual species to whole genera.</title>
        <authorList>
            <person name="Goeker M."/>
        </authorList>
    </citation>
    <scope>NUCLEOTIDE SEQUENCE [LARGE SCALE GENOMIC DNA]</scope>
    <source>
        <strain evidence="2 3">DSM 28354</strain>
    </source>
</reference>
<gene>
    <name evidence="2" type="ORF">CLV58_113152</name>
</gene>
<comment type="caution">
    <text evidence="2">The sequence shown here is derived from an EMBL/GenBank/DDBJ whole genome shotgun (WGS) entry which is preliminary data.</text>
</comment>
<dbReference type="RefSeq" id="WP_106138917.1">
    <property type="nucleotide sequence ID" value="NZ_PVTE01000013.1"/>
</dbReference>
<dbReference type="PROSITE" id="PS50846">
    <property type="entry name" value="HMA_2"/>
    <property type="match status" value="1"/>
</dbReference>
<dbReference type="AlphaFoldDB" id="A0A2T0SRH3"/>
<organism evidence="2 3">
    <name type="scientific">Spirosoma oryzae</name>
    <dbReference type="NCBI Taxonomy" id="1469603"/>
    <lineage>
        <taxon>Bacteria</taxon>
        <taxon>Pseudomonadati</taxon>
        <taxon>Bacteroidota</taxon>
        <taxon>Cytophagia</taxon>
        <taxon>Cytophagales</taxon>
        <taxon>Cytophagaceae</taxon>
        <taxon>Spirosoma</taxon>
    </lineage>
</organism>
<accession>A0A2T0SRH3</accession>
<dbReference type="SUPFAM" id="SSF55008">
    <property type="entry name" value="HMA, heavy metal-associated domain"/>
    <property type="match status" value="1"/>
</dbReference>
<evidence type="ECO:0000313" key="3">
    <source>
        <dbReference type="Proteomes" id="UP000238375"/>
    </source>
</evidence>
<proteinExistence type="predicted"/>
<feature type="domain" description="HMA" evidence="1">
    <location>
        <begin position="1"/>
        <end position="68"/>
    </location>
</feature>
<dbReference type="Proteomes" id="UP000238375">
    <property type="component" value="Unassembled WGS sequence"/>
</dbReference>